<keyword evidence="3" id="KW-1185">Reference proteome</keyword>
<organism evidence="2 3">
    <name type="scientific">Streptomyces sanyensis</name>
    <dbReference type="NCBI Taxonomy" id="568869"/>
    <lineage>
        <taxon>Bacteria</taxon>
        <taxon>Bacillati</taxon>
        <taxon>Actinomycetota</taxon>
        <taxon>Actinomycetes</taxon>
        <taxon>Kitasatosporales</taxon>
        <taxon>Streptomycetaceae</taxon>
        <taxon>Streptomyces</taxon>
    </lineage>
</organism>
<evidence type="ECO:0000313" key="3">
    <source>
        <dbReference type="Proteomes" id="UP001501147"/>
    </source>
</evidence>
<dbReference type="Proteomes" id="UP001501147">
    <property type="component" value="Unassembled WGS sequence"/>
</dbReference>
<dbReference type="EMBL" id="BAABJV010000005">
    <property type="protein sequence ID" value="GAA4776665.1"/>
    <property type="molecule type" value="Genomic_DNA"/>
</dbReference>
<name>A0ABP9AAZ5_9ACTN</name>
<evidence type="ECO:0000313" key="2">
    <source>
        <dbReference type="EMBL" id="GAA4776665.1"/>
    </source>
</evidence>
<reference evidence="3" key="1">
    <citation type="journal article" date="2019" name="Int. J. Syst. Evol. Microbiol.">
        <title>The Global Catalogue of Microorganisms (GCM) 10K type strain sequencing project: providing services to taxonomists for standard genome sequencing and annotation.</title>
        <authorList>
            <consortium name="The Broad Institute Genomics Platform"/>
            <consortium name="The Broad Institute Genome Sequencing Center for Infectious Disease"/>
            <person name="Wu L."/>
            <person name="Ma J."/>
        </authorList>
    </citation>
    <scope>NUCLEOTIDE SEQUENCE [LARGE SCALE GENOMIC DNA]</scope>
    <source>
        <strain evidence="3">JCM 18324</strain>
    </source>
</reference>
<protein>
    <submittedName>
        <fullName evidence="2">Uncharacterized protein</fullName>
    </submittedName>
</protein>
<feature type="region of interest" description="Disordered" evidence="1">
    <location>
        <begin position="105"/>
        <end position="138"/>
    </location>
</feature>
<proteinExistence type="predicted"/>
<accession>A0ABP9AAZ5</accession>
<comment type="caution">
    <text evidence="2">The sequence shown here is derived from an EMBL/GenBank/DDBJ whole genome shotgun (WGS) entry which is preliminary data.</text>
</comment>
<evidence type="ECO:0000256" key="1">
    <source>
        <dbReference type="SAM" id="MobiDB-lite"/>
    </source>
</evidence>
<sequence>MTASKYRESWRCPAAPAVTTDGTGRRLLGGDPPPLALRQMLEIRHQAHVLLAGDQTVDGGELPRDADRGAHRLRVGGRIVAADAQLTGVGAGQSVAHATIDGDFMGQVRPASDGNPHRTETTESDPPPCGRASPGDEAALGNELDVHWDLHRTRGGSRADTGTPCEARTV</sequence>
<gene>
    <name evidence="2" type="ORF">GCM10023329_26860</name>
</gene>